<dbReference type="Gene3D" id="3.40.630.30">
    <property type="match status" value="1"/>
</dbReference>
<dbReference type="InterPro" id="IPR050832">
    <property type="entry name" value="Bact_Acetyltransf"/>
</dbReference>
<dbReference type="SUPFAM" id="SSF55729">
    <property type="entry name" value="Acyl-CoA N-acyltransferases (Nat)"/>
    <property type="match status" value="1"/>
</dbReference>
<dbReference type="RefSeq" id="WP_382398461.1">
    <property type="nucleotide sequence ID" value="NZ_JBHSWH010000001.1"/>
</dbReference>
<evidence type="ECO:0000256" key="2">
    <source>
        <dbReference type="ARBA" id="ARBA00023315"/>
    </source>
</evidence>
<dbReference type="Pfam" id="PF13508">
    <property type="entry name" value="Acetyltransf_7"/>
    <property type="match status" value="1"/>
</dbReference>
<feature type="domain" description="N-acetyltransferase" evidence="3">
    <location>
        <begin position="1"/>
        <end position="159"/>
    </location>
</feature>
<protein>
    <submittedName>
        <fullName evidence="4">GNAT family N-acetyltransferase</fullName>
        <ecNumber evidence="4">2.3.-.-</ecNumber>
    </submittedName>
</protein>
<dbReference type="InterPro" id="IPR016181">
    <property type="entry name" value="Acyl_CoA_acyltransferase"/>
</dbReference>
<dbReference type="Proteomes" id="UP001596298">
    <property type="component" value="Unassembled WGS sequence"/>
</dbReference>
<dbReference type="GO" id="GO:0016746">
    <property type="term" value="F:acyltransferase activity"/>
    <property type="evidence" value="ECO:0007669"/>
    <property type="project" value="UniProtKB-KW"/>
</dbReference>
<sequence length="177" mass="18766">MRIRPEQPDDSDAIRAVTAAAFRGAAYSAPPVTPGGDPGEATLVSWLRDDPGWIPELSLVAIEDEKVLGHVVCTRAHVGDQSALGLGPLSVSPQRQKSGIGSALVQAVLAAAAARGESLVALLGEPAYYGRFGFVPAREVGITAPDASWGDYFQVRTLSRYDGRTGEFRYAAPFDRL</sequence>
<name>A0ABW2ABZ6_9MICO</name>
<keyword evidence="2 4" id="KW-0012">Acyltransferase</keyword>
<dbReference type="InterPro" id="IPR000182">
    <property type="entry name" value="GNAT_dom"/>
</dbReference>
<reference evidence="5" key="1">
    <citation type="journal article" date="2019" name="Int. J. Syst. Evol. Microbiol.">
        <title>The Global Catalogue of Microorganisms (GCM) 10K type strain sequencing project: providing services to taxonomists for standard genome sequencing and annotation.</title>
        <authorList>
            <consortium name="The Broad Institute Genomics Platform"/>
            <consortium name="The Broad Institute Genome Sequencing Center for Infectious Disease"/>
            <person name="Wu L."/>
            <person name="Ma J."/>
        </authorList>
    </citation>
    <scope>NUCLEOTIDE SEQUENCE [LARGE SCALE GENOMIC DNA]</scope>
    <source>
        <strain evidence="5">CCUG 58127</strain>
    </source>
</reference>
<organism evidence="4 5">
    <name type="scientific">Flexivirga alba</name>
    <dbReference type="NCBI Taxonomy" id="702742"/>
    <lineage>
        <taxon>Bacteria</taxon>
        <taxon>Bacillati</taxon>
        <taxon>Actinomycetota</taxon>
        <taxon>Actinomycetes</taxon>
        <taxon>Micrococcales</taxon>
        <taxon>Dermacoccaceae</taxon>
        <taxon>Flexivirga</taxon>
    </lineage>
</organism>
<evidence type="ECO:0000259" key="3">
    <source>
        <dbReference type="PROSITE" id="PS51186"/>
    </source>
</evidence>
<accession>A0ABW2ABZ6</accession>
<keyword evidence="1 4" id="KW-0808">Transferase</keyword>
<evidence type="ECO:0000256" key="1">
    <source>
        <dbReference type="ARBA" id="ARBA00022679"/>
    </source>
</evidence>
<proteinExistence type="predicted"/>
<comment type="caution">
    <text evidence="4">The sequence shown here is derived from an EMBL/GenBank/DDBJ whole genome shotgun (WGS) entry which is preliminary data.</text>
</comment>
<dbReference type="PROSITE" id="PS51186">
    <property type="entry name" value="GNAT"/>
    <property type="match status" value="1"/>
</dbReference>
<dbReference type="EC" id="2.3.-.-" evidence="4"/>
<evidence type="ECO:0000313" key="5">
    <source>
        <dbReference type="Proteomes" id="UP001596298"/>
    </source>
</evidence>
<gene>
    <name evidence="4" type="ORF">ACFQDH_03345</name>
</gene>
<evidence type="ECO:0000313" key="4">
    <source>
        <dbReference type="EMBL" id="MFC6704331.1"/>
    </source>
</evidence>
<dbReference type="PANTHER" id="PTHR43877">
    <property type="entry name" value="AMINOALKYLPHOSPHONATE N-ACETYLTRANSFERASE-RELATED-RELATED"/>
    <property type="match status" value="1"/>
</dbReference>
<keyword evidence="5" id="KW-1185">Reference proteome</keyword>
<dbReference type="PANTHER" id="PTHR43877:SF1">
    <property type="entry name" value="ACETYLTRANSFERASE"/>
    <property type="match status" value="1"/>
</dbReference>
<dbReference type="EMBL" id="JBHSWH010000001">
    <property type="protein sequence ID" value="MFC6704331.1"/>
    <property type="molecule type" value="Genomic_DNA"/>
</dbReference>